<dbReference type="Proteomes" id="UP001576774">
    <property type="component" value="Unassembled WGS sequence"/>
</dbReference>
<dbReference type="InterPro" id="IPR016047">
    <property type="entry name" value="M23ase_b-sheet_dom"/>
</dbReference>
<dbReference type="Gene3D" id="2.70.70.10">
    <property type="entry name" value="Glucose Permease (Domain IIA)"/>
    <property type="match status" value="1"/>
</dbReference>
<organism evidence="3 4">
    <name type="scientific">Floridaenema aerugineum BLCC-F46</name>
    <dbReference type="NCBI Taxonomy" id="3153654"/>
    <lineage>
        <taxon>Bacteria</taxon>
        <taxon>Bacillati</taxon>
        <taxon>Cyanobacteriota</taxon>
        <taxon>Cyanophyceae</taxon>
        <taxon>Oscillatoriophycideae</taxon>
        <taxon>Aerosakkonematales</taxon>
        <taxon>Aerosakkonemataceae</taxon>
        <taxon>Floridanema</taxon>
        <taxon>Floridanema aerugineum</taxon>
    </lineage>
</organism>
<name>A0ABV4XFM5_9CYAN</name>
<accession>A0ABV4XFM5</accession>
<dbReference type="PANTHER" id="PTHR21666">
    <property type="entry name" value="PEPTIDASE-RELATED"/>
    <property type="match status" value="1"/>
</dbReference>
<dbReference type="CDD" id="cd12797">
    <property type="entry name" value="M23_peptidase"/>
    <property type="match status" value="1"/>
</dbReference>
<dbReference type="SUPFAM" id="SSF51261">
    <property type="entry name" value="Duplicated hybrid motif"/>
    <property type="match status" value="1"/>
</dbReference>
<dbReference type="RefSeq" id="WP_413274579.1">
    <property type="nucleotide sequence ID" value="NZ_JBHFNQ010000232.1"/>
</dbReference>
<dbReference type="EC" id="3.4.24.-" evidence="3"/>
<keyword evidence="3" id="KW-0378">Hydrolase</keyword>
<reference evidence="3 4" key="1">
    <citation type="submission" date="2024-09" db="EMBL/GenBank/DDBJ databases">
        <title>Floridaenema gen nov. (Aerosakkonemataceae, Aerosakkonematales ord. nov., Cyanobacteria) from benthic tropical and subtropical fresh waters, with the description of four new species.</title>
        <authorList>
            <person name="Moretto J.A."/>
            <person name="Berthold D.E."/>
            <person name="Lefler F.W."/>
            <person name="Huang I.-S."/>
            <person name="Laughinghouse H. IV."/>
        </authorList>
    </citation>
    <scope>NUCLEOTIDE SEQUENCE [LARGE SCALE GENOMIC DNA]</scope>
    <source>
        <strain evidence="3 4">BLCC-F46</strain>
    </source>
</reference>
<sequence length="340" mass="37137">MKKTFLAIATLVFLLTVILGVGKQPNITSAQSAGNSFKLSLPIDCTLGKDCFIMHYLDRDPSAAAIDFACGQLTYDTHNGTDFAIPDERAMAKGVAVKAVASGKVLRVRDGVPDIRVADQTDKSRVQGIECGNGVIIDHGNGWQTQYCHLRKGSIAVKPNTSVGTGAVLGMVGESGLASFPHVHLTVRYQDKVVDPFVGVGSSQGCNVARQPLWQQPLEYVPTGLIRTGFAPKEPTMAEIWQGKFAETSLATNNPALLFWVQAFGVRQGDEEQFRLITPDGKVFIDRKQPLKSTNRVRLSYVGKKNSTSQPLIPGVWRGEYRLVRGNKVLIESIREVQLR</sequence>
<keyword evidence="1" id="KW-0732">Signal</keyword>
<dbReference type="InterPro" id="IPR050570">
    <property type="entry name" value="Cell_wall_metabolism_enzyme"/>
</dbReference>
<dbReference type="InterPro" id="IPR011055">
    <property type="entry name" value="Dup_hybrid_motif"/>
</dbReference>
<comment type="caution">
    <text evidence="3">The sequence shown here is derived from an EMBL/GenBank/DDBJ whole genome shotgun (WGS) entry which is preliminary data.</text>
</comment>
<dbReference type="GO" id="GO:0016787">
    <property type="term" value="F:hydrolase activity"/>
    <property type="evidence" value="ECO:0007669"/>
    <property type="project" value="UniProtKB-KW"/>
</dbReference>
<evidence type="ECO:0000313" key="3">
    <source>
        <dbReference type="EMBL" id="MFB2881604.1"/>
    </source>
</evidence>
<evidence type="ECO:0000256" key="1">
    <source>
        <dbReference type="ARBA" id="ARBA00022729"/>
    </source>
</evidence>
<protein>
    <submittedName>
        <fullName evidence="3">M23 family metallopeptidase</fullName>
        <ecNumber evidence="3">3.4.24.-</ecNumber>
    </submittedName>
</protein>
<proteinExistence type="predicted"/>
<evidence type="ECO:0000259" key="2">
    <source>
        <dbReference type="Pfam" id="PF01551"/>
    </source>
</evidence>
<dbReference type="PANTHER" id="PTHR21666:SF289">
    <property type="entry name" value="L-ALA--D-GLU ENDOPEPTIDASE"/>
    <property type="match status" value="1"/>
</dbReference>
<dbReference type="EMBL" id="JBHFNQ010000232">
    <property type="protein sequence ID" value="MFB2881604.1"/>
    <property type="molecule type" value="Genomic_DNA"/>
</dbReference>
<dbReference type="Pfam" id="PF01551">
    <property type="entry name" value="Peptidase_M23"/>
    <property type="match status" value="1"/>
</dbReference>
<feature type="domain" description="M23ase beta-sheet core" evidence="2">
    <location>
        <begin position="77"/>
        <end position="196"/>
    </location>
</feature>
<evidence type="ECO:0000313" key="4">
    <source>
        <dbReference type="Proteomes" id="UP001576774"/>
    </source>
</evidence>
<gene>
    <name evidence="3" type="ORF">ACE1CC_32535</name>
</gene>
<keyword evidence="4" id="KW-1185">Reference proteome</keyword>